<dbReference type="KEGG" id="ckl:CKL_2386"/>
<evidence type="ECO:0000256" key="3">
    <source>
        <dbReference type="SAM" id="Coils"/>
    </source>
</evidence>
<feature type="coiled-coil region" evidence="3">
    <location>
        <begin position="166"/>
        <end position="200"/>
    </location>
</feature>
<evidence type="ECO:0000256" key="1">
    <source>
        <dbReference type="ARBA" id="ARBA00004196"/>
    </source>
</evidence>
<evidence type="ECO:0000256" key="2">
    <source>
        <dbReference type="ARBA" id="ARBA00023054"/>
    </source>
</evidence>
<name>A5MZV2_CLOK5</name>
<proteinExistence type="predicted"/>
<dbReference type="PANTHER" id="PTHR32347:SF23">
    <property type="entry name" value="BLL5650 PROTEIN"/>
    <property type="match status" value="1"/>
</dbReference>
<evidence type="ECO:0000259" key="4">
    <source>
        <dbReference type="Pfam" id="PF25881"/>
    </source>
</evidence>
<dbReference type="GO" id="GO:0030313">
    <property type="term" value="C:cell envelope"/>
    <property type="evidence" value="ECO:0007669"/>
    <property type="project" value="UniProtKB-SubCell"/>
</dbReference>
<dbReference type="eggNOG" id="COG0845">
    <property type="taxonomic scope" value="Bacteria"/>
</dbReference>
<dbReference type="InterPro" id="IPR050465">
    <property type="entry name" value="UPF0194_transport"/>
</dbReference>
<reference evidence="5 6" key="1">
    <citation type="journal article" date="2008" name="Proc. Natl. Acad. Sci. U.S.A.">
        <title>The genome of Clostridium kluyveri, a strict anaerobe with unique metabolic features.</title>
        <authorList>
            <person name="Seedorf H."/>
            <person name="Fricke W.F."/>
            <person name="Veith B."/>
            <person name="Brueggemann H."/>
            <person name="Liesegang H."/>
            <person name="Strittmatter A."/>
            <person name="Miethke M."/>
            <person name="Buckel W."/>
            <person name="Hinderberger J."/>
            <person name="Li F."/>
            <person name="Hagemeier C."/>
            <person name="Thauer R.K."/>
            <person name="Gottschalk G."/>
        </authorList>
    </citation>
    <scope>NUCLEOTIDE SEQUENCE [LARGE SCALE GENOMIC DNA]</scope>
    <source>
        <strain evidence="6">ATCC 8527 / DSM 555 / NCIMB 10680</strain>
    </source>
</reference>
<dbReference type="InterPro" id="IPR059052">
    <property type="entry name" value="HH_YbhG-like"/>
</dbReference>
<dbReference type="AlphaFoldDB" id="A5MZV2"/>
<feature type="domain" description="YbhG-like alpha-helical hairpin" evidence="4">
    <location>
        <begin position="93"/>
        <end position="212"/>
    </location>
</feature>
<gene>
    <name evidence="5" type="ordered locus">CKL_2386</name>
</gene>
<sequence length="377" mass="41436">MEKIFLSFLCLSVIVIVLSGCGKGDDSKETGSKSYPVKILEMKNENYPVSLEYEGITGGSEVRKLSFKSSAKISKIYVYKGQHVKKGDNLVELDKSDLNFAMEASKSQMNAASAQYNKAVNGSQAEDINKAEIAVKNAQDNYSYYGDLYNKNVKLYESGAVPKQQVDDIKLQLDSSESALNSAKQSLQQLQNGSREEDKQALLAQLNTAKADYDSKVNLVQDASLTADIDGYVVDVLCREGEMQAAGNPVILLRSENQVVTVGLSEEDVKKVTIGTKAQVKIDNTTVNGEIINIVQMADETSGTYSTQIKLLNPIDNSKFYIGEDVKVYINVGTKNSIWIPISSILNDGEDYVYVGQSGHAIRKNVTWEIQTKIKSQ</sequence>
<comment type="subcellular location">
    <subcellularLocation>
        <location evidence="1">Cell envelope</location>
    </subcellularLocation>
</comment>
<dbReference type="PROSITE" id="PS51257">
    <property type="entry name" value="PROKAR_LIPOPROTEIN"/>
    <property type="match status" value="1"/>
</dbReference>
<dbReference type="PANTHER" id="PTHR32347">
    <property type="entry name" value="EFFLUX SYSTEM COMPONENT YKNX-RELATED"/>
    <property type="match status" value="1"/>
</dbReference>
<evidence type="ECO:0000313" key="5">
    <source>
        <dbReference type="EMBL" id="EDK34398.1"/>
    </source>
</evidence>
<dbReference type="Gene3D" id="2.40.30.170">
    <property type="match status" value="1"/>
</dbReference>
<dbReference type="Gene3D" id="2.40.50.100">
    <property type="match status" value="1"/>
</dbReference>
<dbReference type="EMBL" id="CP000673">
    <property type="protein sequence ID" value="EDK34398.1"/>
    <property type="molecule type" value="Genomic_DNA"/>
</dbReference>
<accession>A5MZV2</accession>
<dbReference type="Proteomes" id="UP000002411">
    <property type="component" value="Chromosome"/>
</dbReference>
<evidence type="ECO:0000313" key="6">
    <source>
        <dbReference type="Proteomes" id="UP000002411"/>
    </source>
</evidence>
<keyword evidence="6" id="KW-1185">Reference proteome</keyword>
<keyword evidence="2 3" id="KW-0175">Coiled coil</keyword>
<protein>
    <submittedName>
        <fullName evidence="5">Predicted 36 kDa antigen</fullName>
    </submittedName>
</protein>
<dbReference type="Pfam" id="PF25881">
    <property type="entry name" value="HH_YBHG"/>
    <property type="match status" value="1"/>
</dbReference>
<dbReference type="HOGENOM" id="CLU_018816_14_4_9"/>
<dbReference type="STRING" id="431943.CKL_2386"/>
<organism evidence="5 6">
    <name type="scientific">Clostridium kluyveri (strain ATCC 8527 / DSM 555 / NBRC 12016 / NCIMB 10680 / K1)</name>
    <dbReference type="NCBI Taxonomy" id="431943"/>
    <lineage>
        <taxon>Bacteria</taxon>
        <taxon>Bacillati</taxon>
        <taxon>Bacillota</taxon>
        <taxon>Clostridia</taxon>
        <taxon>Eubacteriales</taxon>
        <taxon>Clostridiaceae</taxon>
        <taxon>Clostridium</taxon>
    </lineage>
</organism>